<accession>A0A3N4HKL7</accession>
<reference evidence="6 7" key="1">
    <citation type="journal article" date="2018" name="Nat. Ecol. Evol.">
        <title>Pezizomycetes genomes reveal the molecular basis of ectomycorrhizal truffle lifestyle.</title>
        <authorList>
            <person name="Murat C."/>
            <person name="Payen T."/>
            <person name="Noel B."/>
            <person name="Kuo A."/>
            <person name="Morin E."/>
            <person name="Chen J."/>
            <person name="Kohler A."/>
            <person name="Krizsan K."/>
            <person name="Balestrini R."/>
            <person name="Da Silva C."/>
            <person name="Montanini B."/>
            <person name="Hainaut M."/>
            <person name="Levati E."/>
            <person name="Barry K.W."/>
            <person name="Belfiori B."/>
            <person name="Cichocki N."/>
            <person name="Clum A."/>
            <person name="Dockter R.B."/>
            <person name="Fauchery L."/>
            <person name="Guy J."/>
            <person name="Iotti M."/>
            <person name="Le Tacon F."/>
            <person name="Lindquist E.A."/>
            <person name="Lipzen A."/>
            <person name="Malagnac F."/>
            <person name="Mello A."/>
            <person name="Molinier V."/>
            <person name="Miyauchi S."/>
            <person name="Poulain J."/>
            <person name="Riccioni C."/>
            <person name="Rubini A."/>
            <person name="Sitrit Y."/>
            <person name="Splivallo R."/>
            <person name="Traeger S."/>
            <person name="Wang M."/>
            <person name="Zifcakova L."/>
            <person name="Wipf D."/>
            <person name="Zambonelli A."/>
            <person name="Paolocci F."/>
            <person name="Nowrousian M."/>
            <person name="Ottonello S."/>
            <person name="Baldrian P."/>
            <person name="Spatafora J.W."/>
            <person name="Henrissat B."/>
            <person name="Nagy L.G."/>
            <person name="Aury J.M."/>
            <person name="Wincker P."/>
            <person name="Grigoriev I.V."/>
            <person name="Bonfante P."/>
            <person name="Martin F.M."/>
        </authorList>
    </citation>
    <scope>NUCLEOTIDE SEQUENCE [LARGE SCALE GENOMIC DNA]</scope>
    <source>
        <strain evidence="6 7">RN42</strain>
    </source>
</reference>
<dbReference type="PANTHER" id="PTHR21206:SF0">
    <property type="entry name" value="DNA REPLICATION COMPLEX GINS PROTEIN SLD5"/>
    <property type="match status" value="1"/>
</dbReference>
<gene>
    <name evidence="6" type="ORF">BJ508DRAFT_419453</name>
</gene>
<feature type="domain" description="GINS subunit" evidence="5">
    <location>
        <begin position="77"/>
        <end position="142"/>
    </location>
</feature>
<evidence type="ECO:0000259" key="5">
    <source>
        <dbReference type="Pfam" id="PF05916"/>
    </source>
</evidence>
<dbReference type="GO" id="GO:0000811">
    <property type="term" value="C:GINS complex"/>
    <property type="evidence" value="ECO:0007669"/>
    <property type="project" value="UniProtKB-UniRule"/>
</dbReference>
<name>A0A3N4HKL7_ASCIM</name>
<dbReference type="InterPro" id="IPR036224">
    <property type="entry name" value="GINS_bundle-like_dom_sf"/>
</dbReference>
<evidence type="ECO:0000313" key="7">
    <source>
        <dbReference type="Proteomes" id="UP000275078"/>
    </source>
</evidence>
<dbReference type="Gene3D" id="1.20.58.1030">
    <property type="match status" value="1"/>
</dbReference>
<organism evidence="6 7">
    <name type="scientific">Ascobolus immersus RN42</name>
    <dbReference type="NCBI Taxonomy" id="1160509"/>
    <lineage>
        <taxon>Eukaryota</taxon>
        <taxon>Fungi</taxon>
        <taxon>Dikarya</taxon>
        <taxon>Ascomycota</taxon>
        <taxon>Pezizomycotina</taxon>
        <taxon>Pezizomycetes</taxon>
        <taxon>Pezizales</taxon>
        <taxon>Ascobolaceae</taxon>
        <taxon>Ascobolus</taxon>
    </lineage>
</organism>
<dbReference type="Pfam" id="PF05916">
    <property type="entry name" value="Sld5"/>
    <property type="match status" value="1"/>
</dbReference>
<comment type="similarity">
    <text evidence="4">Belongs to the GINS4/SLD5 family.</text>
</comment>
<dbReference type="EMBL" id="ML119861">
    <property type="protein sequence ID" value="RPA72450.1"/>
    <property type="molecule type" value="Genomic_DNA"/>
</dbReference>
<dbReference type="STRING" id="1160509.A0A3N4HKL7"/>
<dbReference type="PIRSF" id="PIRSF007764">
    <property type="entry name" value="Sld5"/>
    <property type="match status" value="1"/>
</dbReference>
<dbReference type="CDD" id="cd11711">
    <property type="entry name" value="GINS_A_Sld5"/>
    <property type="match status" value="1"/>
</dbReference>
<dbReference type="SUPFAM" id="SSF158573">
    <property type="entry name" value="GINS helical bundle-like"/>
    <property type="match status" value="1"/>
</dbReference>
<dbReference type="OrthoDB" id="338231at2759"/>
<evidence type="ECO:0000256" key="1">
    <source>
        <dbReference type="ARBA" id="ARBA00004123"/>
    </source>
</evidence>
<dbReference type="GO" id="GO:0006261">
    <property type="term" value="P:DNA-templated DNA replication"/>
    <property type="evidence" value="ECO:0007669"/>
    <property type="project" value="InterPro"/>
</dbReference>
<dbReference type="PANTHER" id="PTHR21206">
    <property type="entry name" value="SLD5 PROTEIN"/>
    <property type="match status" value="1"/>
</dbReference>
<evidence type="ECO:0000256" key="4">
    <source>
        <dbReference type="PIRNR" id="PIRNR007764"/>
    </source>
</evidence>
<dbReference type="InterPro" id="IPR021151">
    <property type="entry name" value="GINS_A"/>
</dbReference>
<evidence type="ECO:0000313" key="6">
    <source>
        <dbReference type="EMBL" id="RPA72450.1"/>
    </source>
</evidence>
<proteinExistence type="inferred from homology"/>
<evidence type="ECO:0000256" key="3">
    <source>
        <dbReference type="ARBA" id="ARBA00023242"/>
    </source>
</evidence>
<comment type="function">
    <text evidence="4">The GINS complex plays an essential role in the initiation of DNA replication.</text>
</comment>
<dbReference type="GO" id="GO:0000727">
    <property type="term" value="P:double-strand break repair via break-induced replication"/>
    <property type="evidence" value="ECO:0007669"/>
    <property type="project" value="TreeGrafter"/>
</dbReference>
<dbReference type="InterPro" id="IPR008591">
    <property type="entry name" value="GINS_Sld5"/>
</dbReference>
<evidence type="ECO:0000256" key="2">
    <source>
        <dbReference type="ARBA" id="ARBA00022705"/>
    </source>
</evidence>
<keyword evidence="3 4" id="KW-0539">Nucleus</keyword>
<sequence length="228" mass="25999">MDDLSDILAEYNHPPTQRSTPESDISLLSTLYQTELSSPSLLPHPSELIERITTALSAQLTYLETSSDTLAAFTGVILQTEIERIKWLLRVYLRVRIAKLDKIQSSDLPADHQTGLWSRMSLEEAAYVKRHVRLLQAHYTRIFLRDFPERLRCMEEQRVGGAEGLEELEGDKAVVCRVRKDVRGLVDVGDDRGGIRLFEGDLVLLRWRYVREMCVGFVGDDKAVVELV</sequence>
<dbReference type="AlphaFoldDB" id="A0A3N4HKL7"/>
<dbReference type="InterPro" id="IPR038749">
    <property type="entry name" value="Sld5_GINS_A"/>
</dbReference>
<comment type="subcellular location">
    <subcellularLocation>
        <location evidence="1 4">Nucleus</location>
    </subcellularLocation>
</comment>
<keyword evidence="7" id="KW-1185">Reference proteome</keyword>
<keyword evidence="2 4" id="KW-0235">DNA replication</keyword>
<protein>
    <recommendedName>
        <fullName evidence="4">DNA replication complex GINS protein SLD5</fullName>
    </recommendedName>
</protein>
<dbReference type="Proteomes" id="UP000275078">
    <property type="component" value="Unassembled WGS sequence"/>
</dbReference>